<dbReference type="AlphaFoldDB" id="A0A4R3HZZ8"/>
<reference evidence="7 8" key="1">
    <citation type="submission" date="2019-03" db="EMBL/GenBank/DDBJ databases">
        <title>Genomic Encyclopedia of Archaeal and Bacterial Type Strains, Phase II (KMG-II): from individual species to whole genera.</title>
        <authorList>
            <person name="Goeker M."/>
        </authorList>
    </citation>
    <scope>NUCLEOTIDE SEQUENCE [LARGE SCALE GENOMIC DNA]</scope>
    <source>
        <strain evidence="7 8">DSM 15388</strain>
    </source>
</reference>
<name>A0A4R3HZZ8_9GAMM</name>
<evidence type="ECO:0000256" key="5">
    <source>
        <dbReference type="ARBA" id="ARBA00023098"/>
    </source>
</evidence>
<dbReference type="EMBL" id="SLZR01000021">
    <property type="protein sequence ID" value="TCS37109.1"/>
    <property type="molecule type" value="Genomic_DNA"/>
</dbReference>
<dbReference type="GO" id="GO:0008168">
    <property type="term" value="F:methyltransferase activity"/>
    <property type="evidence" value="ECO:0007669"/>
    <property type="project" value="UniProtKB-KW"/>
</dbReference>
<keyword evidence="5" id="KW-0443">Lipid metabolism</keyword>
<dbReference type="Gene3D" id="3.40.50.150">
    <property type="entry name" value="Vaccinia Virus protein VP39"/>
    <property type="match status" value="1"/>
</dbReference>
<dbReference type="PANTHER" id="PTHR43667">
    <property type="entry name" value="CYCLOPROPANE-FATTY-ACYL-PHOSPHOLIPID SYNTHASE"/>
    <property type="match status" value="1"/>
</dbReference>
<proteinExistence type="inferred from homology"/>
<evidence type="ECO:0000256" key="3">
    <source>
        <dbReference type="ARBA" id="ARBA00022679"/>
    </source>
</evidence>
<evidence type="ECO:0000256" key="4">
    <source>
        <dbReference type="ARBA" id="ARBA00022691"/>
    </source>
</evidence>
<dbReference type="InterPro" id="IPR050723">
    <property type="entry name" value="CFA/CMAS"/>
</dbReference>
<sequence length="410" mass="47448">MEQTFKLLSKEHHSWLTLRCRALVHYFFSQIDNGVLHIIEGNERFRFGRQPENAEPLTATLVVNDLAVYQQFIRGGSIGAAEAYMDEKWQTDNLTNVIRFFVRAQKVTDRVEKYFSWISAAKNKIFHRKRGNSVQGSKENILAHYDLGNELFGQFLDQEMAYSSAVFADESQTLDDAQLNKFKTICDALALQPEDHLLEIGTGWGGLAIYAAQHYGCKVTTTTISDAQHAYAEARIKDLGLQEQITLLKKDYRLLTGQYDKLVSVEMIEAVGYEHLNTFFKQCDALLKPQGKMLLQAITIADQRLKHYLNNVDFIQRYIFPGGFLPSVTLLTERLTKNTRMVTESISDIGLDYARTLNHWHQRFMENWPHICQHGYDDRFKNLWQFYLCYCEGAFMERATSTVHFVARKY</sequence>
<dbReference type="PANTHER" id="PTHR43667:SF2">
    <property type="entry name" value="FATTY ACID C-METHYL TRANSFERASE"/>
    <property type="match status" value="1"/>
</dbReference>
<dbReference type="CDD" id="cd02440">
    <property type="entry name" value="AdoMet_MTases"/>
    <property type="match status" value="1"/>
</dbReference>
<dbReference type="Proteomes" id="UP000295793">
    <property type="component" value="Unassembled WGS sequence"/>
</dbReference>
<keyword evidence="8" id="KW-1185">Reference proteome</keyword>
<comment type="similarity">
    <text evidence="1">Belongs to the CFA/CMAS family.</text>
</comment>
<gene>
    <name evidence="7" type="ORF">BCF53_12127</name>
</gene>
<evidence type="ECO:0000256" key="6">
    <source>
        <dbReference type="PIRSR" id="PIRSR003085-1"/>
    </source>
</evidence>
<keyword evidence="4" id="KW-0949">S-adenosyl-L-methionine</keyword>
<evidence type="ECO:0000313" key="8">
    <source>
        <dbReference type="Proteomes" id="UP000295793"/>
    </source>
</evidence>
<comment type="caution">
    <text evidence="7">The sequence shown here is derived from an EMBL/GenBank/DDBJ whole genome shotgun (WGS) entry which is preliminary data.</text>
</comment>
<evidence type="ECO:0000256" key="2">
    <source>
        <dbReference type="ARBA" id="ARBA00022603"/>
    </source>
</evidence>
<keyword evidence="3" id="KW-0808">Transferase</keyword>
<dbReference type="GO" id="GO:0008610">
    <property type="term" value="P:lipid biosynthetic process"/>
    <property type="evidence" value="ECO:0007669"/>
    <property type="project" value="InterPro"/>
</dbReference>
<dbReference type="InterPro" id="IPR029063">
    <property type="entry name" value="SAM-dependent_MTases_sf"/>
</dbReference>
<feature type="active site" evidence="6">
    <location>
        <position position="391"/>
    </location>
</feature>
<accession>A0A4R3HZZ8</accession>
<keyword evidence="2" id="KW-0489">Methyltransferase</keyword>
<evidence type="ECO:0000313" key="7">
    <source>
        <dbReference type="EMBL" id="TCS37109.1"/>
    </source>
</evidence>
<dbReference type="RefSeq" id="WP_207902767.1">
    <property type="nucleotide sequence ID" value="NZ_SLZR01000021.1"/>
</dbReference>
<evidence type="ECO:0000256" key="1">
    <source>
        <dbReference type="ARBA" id="ARBA00010815"/>
    </source>
</evidence>
<dbReference type="InterPro" id="IPR003333">
    <property type="entry name" value="CMAS"/>
</dbReference>
<dbReference type="SUPFAM" id="SSF53335">
    <property type="entry name" value="S-adenosyl-L-methionine-dependent methyltransferases"/>
    <property type="match status" value="1"/>
</dbReference>
<dbReference type="PIRSF" id="PIRSF003085">
    <property type="entry name" value="CMAS"/>
    <property type="match status" value="1"/>
</dbReference>
<dbReference type="GO" id="GO:0032259">
    <property type="term" value="P:methylation"/>
    <property type="evidence" value="ECO:0007669"/>
    <property type="project" value="UniProtKB-KW"/>
</dbReference>
<protein>
    <submittedName>
        <fullName evidence="7">Cyclopropane-fatty-acyl-phospholipid synthase</fullName>
    </submittedName>
</protein>
<organism evidence="7 8">
    <name type="scientific">Reinekea marinisedimentorum</name>
    <dbReference type="NCBI Taxonomy" id="230495"/>
    <lineage>
        <taxon>Bacteria</taxon>
        <taxon>Pseudomonadati</taxon>
        <taxon>Pseudomonadota</taxon>
        <taxon>Gammaproteobacteria</taxon>
        <taxon>Oceanospirillales</taxon>
        <taxon>Saccharospirillaceae</taxon>
        <taxon>Reinekea</taxon>
    </lineage>
</organism>
<dbReference type="Pfam" id="PF02353">
    <property type="entry name" value="CMAS"/>
    <property type="match status" value="1"/>
</dbReference>